<proteinExistence type="predicted"/>
<dbReference type="AlphaFoldDB" id="A0A4V1M9L8"/>
<evidence type="ECO:0000313" key="2">
    <source>
        <dbReference type="EMBL" id="RXK81660.1"/>
    </source>
</evidence>
<dbReference type="RefSeq" id="WP_129005057.1">
    <property type="nucleotide sequence ID" value="NZ_SDHZ01000003.1"/>
</dbReference>
<evidence type="ECO:0000256" key="1">
    <source>
        <dbReference type="SAM" id="MobiDB-lite"/>
    </source>
</evidence>
<accession>A0A4V1M9L8</accession>
<dbReference type="OrthoDB" id="9846588at2"/>
<feature type="compositionally biased region" description="Basic and acidic residues" evidence="1">
    <location>
        <begin position="197"/>
        <end position="209"/>
    </location>
</feature>
<reference evidence="2 3" key="1">
    <citation type="submission" date="2019-01" db="EMBL/GenBank/DDBJ databases">
        <title>Filimonas sp. strain TTM-71.</title>
        <authorList>
            <person name="Chen W.-M."/>
        </authorList>
    </citation>
    <scope>NUCLEOTIDE SEQUENCE [LARGE SCALE GENOMIC DNA]</scope>
    <source>
        <strain evidence="2 3">TTM-71</strain>
    </source>
</reference>
<feature type="compositionally biased region" description="Polar residues" evidence="1">
    <location>
        <begin position="210"/>
        <end position="219"/>
    </location>
</feature>
<sequence>METNRVEVAMNRWDAKQAGYIQKFGPELLQDREFNLLRLQVWKRIVDQHKKLNLTEGEYDDLQFVKGQIRQMDATLFPGLKGFFQKLNYTVTRAIDRIFNGKPAFLNDSGMLAVTPDKVSVTNSGKFAQSNQLSAVYVSPQVKADQLQPPKQSENVAVLNTNPIATPFPQPFVAPKQEPENSPVLNNEPETKVAVPVERKSFHRDREIKTTTGGMRTLK</sequence>
<comment type="caution">
    <text evidence="2">The sequence shown here is derived from an EMBL/GenBank/DDBJ whole genome shotgun (WGS) entry which is preliminary data.</text>
</comment>
<organism evidence="2 3">
    <name type="scientific">Filimonas effusa</name>
    <dbReference type="NCBI Taxonomy" id="2508721"/>
    <lineage>
        <taxon>Bacteria</taxon>
        <taxon>Pseudomonadati</taxon>
        <taxon>Bacteroidota</taxon>
        <taxon>Chitinophagia</taxon>
        <taxon>Chitinophagales</taxon>
        <taxon>Chitinophagaceae</taxon>
        <taxon>Filimonas</taxon>
    </lineage>
</organism>
<dbReference type="Proteomes" id="UP000290545">
    <property type="component" value="Unassembled WGS sequence"/>
</dbReference>
<keyword evidence="3" id="KW-1185">Reference proteome</keyword>
<evidence type="ECO:0000313" key="3">
    <source>
        <dbReference type="Proteomes" id="UP000290545"/>
    </source>
</evidence>
<dbReference type="EMBL" id="SDHZ01000003">
    <property type="protein sequence ID" value="RXK81660.1"/>
    <property type="molecule type" value="Genomic_DNA"/>
</dbReference>
<gene>
    <name evidence="2" type="ORF">ESB13_17830</name>
</gene>
<name>A0A4V1M9L8_9BACT</name>
<feature type="region of interest" description="Disordered" evidence="1">
    <location>
        <begin position="173"/>
        <end position="219"/>
    </location>
</feature>
<protein>
    <submittedName>
        <fullName evidence="2">Uncharacterized protein</fullName>
    </submittedName>
</protein>